<dbReference type="GO" id="GO:0006508">
    <property type="term" value="P:proteolysis"/>
    <property type="evidence" value="ECO:0007669"/>
    <property type="project" value="InterPro"/>
</dbReference>
<name>A0A3S9P8H0_9BACT</name>
<sequence>MMKNLSLLLLILLTFTIQDTYAKKIALIIGIDKYVPDNPSSETITWRNLNGAVRDANAMSNVLKCKYQFDEIKLLDTPEQTTTAGLKAAFKWLTNNTNPDDVVFFYYAGHGSQVENSQHFEADKTQECIVPSDAYKGEQSYILDTELNAFLLSLTDKKAVVTAIFDSCHSGSVSRNAITAATPVSRSLNHKFPDIKTTVPKTIPPATRGALIISAAQNNETASETVNTEGLPQGAFTDAFLQAINTSSSVEDVATLEKRIRSLLRFSGKVQTPTFEGQEDRMTKSLFGGAATGSDNPLLFVEKIDATTGELKLLGGAALKISKGTTLKNDKGIELEISSLDGMTNSYAKVTSGDLEGIKEGDAFEVKVWSHPSRPNLVVWSAKSDLDDATITSLGKELSSLSSSKIQLIKPWEVGTHTLAYDEVAKTWIVSNTCGNLTTINKISANEVKKAIESSACNGNSTAKLLVTLPLSSSQYDKLSKELSQTATKLSGTSVDASYILSGFIAEGKLKYAWTLQSANAQSDEVKTLPLFSDPVPVTKEAFSYTLQDQAQKIGAIKKWMTLHSPPNMAFPYDLCLQNLDDNSIVDGGKIYEGQNMRLAFKKNPALFERWKKKNMFLYVFMIDDSGAMQLLLPFDFSDNKSDNILEGYEKDVVPVNLEGNFIEFTVEGTGVDKMFLLASEEAIPNPEQLFNVHGVRSTRSAASSDPLMSLLSSINSNTRGLSMKPRKVKTVWSISSKTFESTITE</sequence>
<gene>
    <name evidence="2" type="ORF">EI427_20360</name>
</gene>
<dbReference type="InterPro" id="IPR029030">
    <property type="entry name" value="Caspase-like_dom_sf"/>
</dbReference>
<dbReference type="AlphaFoldDB" id="A0A3S9P8H0"/>
<dbReference type="Pfam" id="PF00656">
    <property type="entry name" value="Peptidase_C14"/>
    <property type="match status" value="1"/>
</dbReference>
<dbReference type="OrthoDB" id="1491023at2"/>
<evidence type="ECO:0000313" key="2">
    <source>
        <dbReference type="EMBL" id="AZQ64477.1"/>
    </source>
</evidence>
<dbReference type="PANTHER" id="PTHR48104:SF30">
    <property type="entry name" value="METACASPASE-1"/>
    <property type="match status" value="1"/>
</dbReference>
<evidence type="ECO:0000259" key="1">
    <source>
        <dbReference type="Pfam" id="PF00656"/>
    </source>
</evidence>
<reference evidence="2 3" key="1">
    <citation type="submission" date="2018-12" db="EMBL/GenBank/DDBJ databases">
        <title>Flammeovirga pectinis sp. nov., isolated from the gut of the Korean scallop, Patinopecten yessoensis.</title>
        <authorList>
            <person name="Bae J.-W."/>
            <person name="Jeong Y.-S."/>
            <person name="Kang W."/>
        </authorList>
    </citation>
    <scope>NUCLEOTIDE SEQUENCE [LARGE SCALE GENOMIC DNA]</scope>
    <source>
        <strain evidence="2 3">L12M1</strain>
    </source>
</reference>
<evidence type="ECO:0000313" key="3">
    <source>
        <dbReference type="Proteomes" id="UP000267268"/>
    </source>
</evidence>
<dbReference type="SUPFAM" id="SSF52129">
    <property type="entry name" value="Caspase-like"/>
    <property type="match status" value="1"/>
</dbReference>
<accession>A0A3S9P8H0</accession>
<dbReference type="PANTHER" id="PTHR48104">
    <property type="entry name" value="METACASPASE-4"/>
    <property type="match status" value="1"/>
</dbReference>
<dbReference type="GO" id="GO:0005737">
    <property type="term" value="C:cytoplasm"/>
    <property type="evidence" value="ECO:0007669"/>
    <property type="project" value="TreeGrafter"/>
</dbReference>
<dbReference type="EMBL" id="CP034562">
    <property type="protein sequence ID" value="AZQ64477.1"/>
    <property type="molecule type" value="Genomic_DNA"/>
</dbReference>
<dbReference type="InterPro" id="IPR011600">
    <property type="entry name" value="Pept_C14_caspase"/>
</dbReference>
<dbReference type="Proteomes" id="UP000267268">
    <property type="component" value="Chromosome 1"/>
</dbReference>
<protein>
    <recommendedName>
        <fullName evidence="1">Peptidase C14 caspase domain-containing protein</fullName>
    </recommendedName>
</protein>
<dbReference type="InterPro" id="IPR050452">
    <property type="entry name" value="Metacaspase"/>
</dbReference>
<dbReference type="KEGG" id="fll:EI427_20360"/>
<keyword evidence="3" id="KW-1185">Reference proteome</keyword>
<proteinExistence type="predicted"/>
<feature type="domain" description="Peptidase C14 caspase" evidence="1">
    <location>
        <begin position="23"/>
        <end position="277"/>
    </location>
</feature>
<dbReference type="RefSeq" id="WP_126618203.1">
    <property type="nucleotide sequence ID" value="NZ_CP034562.1"/>
</dbReference>
<organism evidence="2 3">
    <name type="scientific">Flammeovirga pectinis</name>
    <dbReference type="NCBI Taxonomy" id="2494373"/>
    <lineage>
        <taxon>Bacteria</taxon>
        <taxon>Pseudomonadati</taxon>
        <taxon>Bacteroidota</taxon>
        <taxon>Cytophagia</taxon>
        <taxon>Cytophagales</taxon>
        <taxon>Flammeovirgaceae</taxon>
        <taxon>Flammeovirga</taxon>
    </lineage>
</organism>
<dbReference type="Gene3D" id="3.40.50.1460">
    <property type="match status" value="1"/>
</dbReference>
<dbReference type="GO" id="GO:0004197">
    <property type="term" value="F:cysteine-type endopeptidase activity"/>
    <property type="evidence" value="ECO:0007669"/>
    <property type="project" value="InterPro"/>
</dbReference>